<reference evidence="7 8" key="1">
    <citation type="submission" date="2024-08" db="EMBL/GenBank/DDBJ databases">
        <title>Genome mining of Saccharopolyspora cebuensis PGLac3 from Nigerian medicinal plant.</title>
        <authorList>
            <person name="Ezeobiora C.E."/>
            <person name="Igbokwe N.H."/>
            <person name="Amin D.H."/>
            <person name="Mendie U.E."/>
        </authorList>
    </citation>
    <scope>NUCLEOTIDE SEQUENCE [LARGE SCALE GENOMIC DNA]</scope>
    <source>
        <strain evidence="7 8">PGLac3</strain>
    </source>
</reference>
<comment type="subcellular location">
    <subcellularLocation>
        <location evidence="1">Membrane</location>
    </subcellularLocation>
</comment>
<dbReference type="InterPro" id="IPR007593">
    <property type="entry name" value="CD225/Dispanin_fam"/>
</dbReference>
<dbReference type="PANTHER" id="PTHR14948">
    <property type="entry name" value="NG5"/>
    <property type="match status" value="1"/>
</dbReference>
<organism evidence="7 8">
    <name type="scientific">Saccharopolyspora cebuensis</name>
    <dbReference type="NCBI Taxonomy" id="418759"/>
    <lineage>
        <taxon>Bacteria</taxon>
        <taxon>Bacillati</taxon>
        <taxon>Actinomycetota</taxon>
        <taxon>Actinomycetes</taxon>
        <taxon>Pseudonocardiales</taxon>
        <taxon>Pseudonocardiaceae</taxon>
        <taxon>Saccharopolyspora</taxon>
    </lineage>
</organism>
<proteinExistence type="predicted"/>
<evidence type="ECO:0000313" key="8">
    <source>
        <dbReference type="Proteomes" id="UP001564626"/>
    </source>
</evidence>
<comment type="caution">
    <text evidence="7">The sequence shown here is derived from an EMBL/GenBank/DDBJ whole genome shotgun (WGS) entry which is preliminary data.</text>
</comment>
<feature type="region of interest" description="Disordered" evidence="5">
    <location>
        <begin position="1"/>
        <end position="39"/>
    </location>
</feature>
<dbReference type="InterPro" id="IPR051423">
    <property type="entry name" value="CD225/Dispanin"/>
</dbReference>
<dbReference type="PANTHER" id="PTHR14948:SF25">
    <property type="entry name" value="DUF4190 DOMAIN-CONTAINING PROTEIN"/>
    <property type="match status" value="1"/>
</dbReference>
<accession>A0ABV4CE52</accession>
<feature type="compositionally biased region" description="Low complexity" evidence="5">
    <location>
        <begin position="15"/>
        <end position="25"/>
    </location>
</feature>
<keyword evidence="2 6" id="KW-0812">Transmembrane</keyword>
<evidence type="ECO:0000256" key="4">
    <source>
        <dbReference type="ARBA" id="ARBA00023136"/>
    </source>
</evidence>
<evidence type="ECO:0000313" key="7">
    <source>
        <dbReference type="EMBL" id="MEY8039246.1"/>
    </source>
</evidence>
<gene>
    <name evidence="7" type="ORF">AB8O55_07530</name>
</gene>
<evidence type="ECO:0000256" key="5">
    <source>
        <dbReference type="SAM" id="MobiDB-lite"/>
    </source>
</evidence>
<keyword evidence="4 6" id="KW-0472">Membrane</keyword>
<protein>
    <submittedName>
        <fullName evidence="7">CD225/dispanin family protein</fullName>
    </submittedName>
</protein>
<evidence type="ECO:0000256" key="1">
    <source>
        <dbReference type="ARBA" id="ARBA00004370"/>
    </source>
</evidence>
<evidence type="ECO:0000256" key="3">
    <source>
        <dbReference type="ARBA" id="ARBA00022989"/>
    </source>
</evidence>
<keyword evidence="3 6" id="KW-1133">Transmembrane helix</keyword>
<dbReference type="Pfam" id="PF04505">
    <property type="entry name" value="CD225"/>
    <property type="match status" value="1"/>
</dbReference>
<name>A0ABV4CE52_9PSEU</name>
<dbReference type="EMBL" id="JBGEHV010000009">
    <property type="protein sequence ID" value="MEY8039246.1"/>
    <property type="molecule type" value="Genomic_DNA"/>
</dbReference>
<feature type="transmembrane region" description="Helical" evidence="6">
    <location>
        <begin position="51"/>
        <end position="70"/>
    </location>
</feature>
<sequence length="136" mass="14006">MSEPTDDRSAEGASPVPEGPVGPAQAPAPPPGGYLPPQAWGGWPVPPNNNLGWAIGGLLVCWPFGIPSLIKATQVTTLWAQGRFGEAQAAASEAKKWGKIGIIVGACLWGLYLVLMVVYFVFLAGLVGGAITSGQP</sequence>
<feature type="transmembrane region" description="Helical" evidence="6">
    <location>
        <begin position="102"/>
        <end position="131"/>
    </location>
</feature>
<evidence type="ECO:0000256" key="6">
    <source>
        <dbReference type="SAM" id="Phobius"/>
    </source>
</evidence>
<dbReference type="Proteomes" id="UP001564626">
    <property type="component" value="Unassembled WGS sequence"/>
</dbReference>
<evidence type="ECO:0000256" key="2">
    <source>
        <dbReference type="ARBA" id="ARBA00022692"/>
    </source>
</evidence>
<feature type="compositionally biased region" description="Basic and acidic residues" evidence="5">
    <location>
        <begin position="1"/>
        <end position="10"/>
    </location>
</feature>
<keyword evidence="8" id="KW-1185">Reference proteome</keyword>
<dbReference type="RefSeq" id="WP_345364798.1">
    <property type="nucleotide sequence ID" value="NZ_BAABII010000012.1"/>
</dbReference>